<dbReference type="InterPro" id="IPR013098">
    <property type="entry name" value="Ig_I-set"/>
</dbReference>
<dbReference type="InterPro" id="IPR017441">
    <property type="entry name" value="Protein_kinase_ATP_BS"/>
</dbReference>
<dbReference type="EC" id="2.7.10.1" evidence="2"/>
<sequence length="1144" mass="129579">MPSHLGFSLKRSGFTENVPCSTKIAHGLATFELFRLERRESCFPSPSLFSVPVILFHDICTDFMTYECIMERRNNYEVLFSFLICFMSAKAFATVESVFSSESPKNQQTNKTLLASPVFTNNLTETAVKIGIGSILYLDCPADGFPEPKIVWHKDGSPVNEIKEAHFHDWSLKIENVAESDEGQYTCIISNSEGLISFNFTVEVVKDIPQSPVFTKPGRMLPLVAKPAGASATLKCPASGYPIPGITWYKDQKPLQKSTRIQFQKWSLLFEKLTILDNGVYTCVISNTEGSIEYNITLEVIERLINRPIMIENYPGNQTVFVGDTVIFECKFVSDLHPSVYWIRYYESNSTSESKNPVHMIKYMKSNDPTYTDPTFLILHNVTLEDAGWYGCIASNTLGNSTQNAYLTVLLPPESPETLRNQRNSKNYFGPMFTQNMTDPKVKAEIGSILYLDCPADGFPVPSITWYKDRSNVIENKDVHLREWSLKIDNVAERDQGQYSCVISNSEGAIYFNFTVEVVEGIPRPPVFTKLIKMLPLVVKPAGTTAVLKCPADGYPVPEITWYKNHKLLKKDDRIRFQRWSLKLEHVTVSDDGVYTCVVSNSEGRIDFNFTVEVVERVPHRPIMNEHYPGNQTAFIGETVIFECKFISDLHPAVNWIKYHEVDNTTDYDIPPIKYVKSNDPNNTDPTFLILHNVTYEDAGWYGCIASNTLGNSTQNAYLSVLPYPEVIEEGKKKTPVILIGFCVAFGIGMLIITFLILYFRRLKEEKRLRLLAASKPLNIFLKKRVILIQQNSGSSQNLSAPLVKIQAFDPNYENSAGISEYEVPLDPVWEFPREQLTFGKPLGRGAFGQVVQAEARGLNGLDKPVTVAVKMLKDGYTDQDLIDLISEAEMMKMVGKHAHIINLLGCCTQNGPFYVIVEYAANGNLRDYLRARRPVPGYEISNTDRDLITEKNLLSFAYQIAKGMEYLSSKKCIHRDLAARNVLVMEDKVLKIADFGFARDIHENDYYRKTKNGLLPIKWMAIESLMDRLYTTQSDVWSFGVLMWEIMTLGGMPYASVPPAKLFNLLKNGHRLEKPVGCRMETYLLMLECWNAIPNERPTFATLVRKLETVVMDSLDVKYVSLDYAYSESSDSSSDEESETDQV</sequence>
<evidence type="ECO:0000256" key="4">
    <source>
        <dbReference type="ARBA" id="ARBA00022679"/>
    </source>
</evidence>
<evidence type="ECO:0000256" key="20">
    <source>
        <dbReference type="PROSITE-ProRule" id="PRU10141"/>
    </source>
</evidence>
<dbReference type="Gene3D" id="2.60.40.10">
    <property type="entry name" value="Immunoglobulins"/>
    <property type="match status" value="6"/>
</dbReference>
<dbReference type="FunFam" id="2.60.40.10:FF:000016">
    <property type="entry name" value="Fibroblast growth factor receptor"/>
    <property type="match status" value="4"/>
</dbReference>
<name>A0A8X6U6I1_NEPPI</name>
<dbReference type="SUPFAM" id="SSF48726">
    <property type="entry name" value="Immunoglobulin"/>
    <property type="match status" value="6"/>
</dbReference>
<evidence type="ECO:0000313" key="24">
    <source>
        <dbReference type="EMBL" id="GFT96761.1"/>
    </source>
</evidence>
<keyword evidence="17" id="KW-0393">Immunoglobulin domain</keyword>
<evidence type="ECO:0000259" key="23">
    <source>
        <dbReference type="PROSITE" id="PS50835"/>
    </source>
</evidence>
<evidence type="ECO:0000256" key="1">
    <source>
        <dbReference type="ARBA" id="ARBA00004167"/>
    </source>
</evidence>
<feature type="domain" description="Ig-like" evidence="23">
    <location>
        <begin position="209"/>
        <end position="299"/>
    </location>
</feature>
<evidence type="ECO:0000256" key="9">
    <source>
        <dbReference type="ARBA" id="ARBA00022777"/>
    </source>
</evidence>
<dbReference type="GO" id="GO:0005524">
    <property type="term" value="F:ATP binding"/>
    <property type="evidence" value="ECO:0007669"/>
    <property type="project" value="UniProtKB-UniRule"/>
</dbReference>
<dbReference type="Pfam" id="PF07714">
    <property type="entry name" value="PK_Tyr_Ser-Thr"/>
    <property type="match status" value="1"/>
</dbReference>
<feature type="binding site" evidence="20">
    <location>
        <position position="871"/>
    </location>
    <ligand>
        <name>ATP</name>
        <dbReference type="ChEBI" id="CHEBI:30616"/>
    </ligand>
</feature>
<evidence type="ECO:0000256" key="7">
    <source>
        <dbReference type="ARBA" id="ARBA00022737"/>
    </source>
</evidence>
<evidence type="ECO:0000256" key="6">
    <source>
        <dbReference type="ARBA" id="ARBA00022729"/>
    </source>
</evidence>
<comment type="catalytic activity">
    <reaction evidence="18">
        <text>L-tyrosyl-[protein] + ATP = O-phospho-L-tyrosyl-[protein] + ADP + H(+)</text>
        <dbReference type="Rhea" id="RHEA:10596"/>
        <dbReference type="Rhea" id="RHEA-COMP:10136"/>
        <dbReference type="Rhea" id="RHEA-COMP:20101"/>
        <dbReference type="ChEBI" id="CHEBI:15378"/>
        <dbReference type="ChEBI" id="CHEBI:30616"/>
        <dbReference type="ChEBI" id="CHEBI:46858"/>
        <dbReference type="ChEBI" id="CHEBI:61978"/>
        <dbReference type="ChEBI" id="CHEBI:456216"/>
        <dbReference type="EC" id="2.7.10.1"/>
    </reaction>
</comment>
<dbReference type="InterPro" id="IPR003599">
    <property type="entry name" value="Ig_sub"/>
</dbReference>
<dbReference type="SUPFAM" id="SSF56112">
    <property type="entry name" value="Protein kinase-like (PK-like)"/>
    <property type="match status" value="1"/>
</dbReference>
<dbReference type="InterPro" id="IPR007110">
    <property type="entry name" value="Ig-like_dom"/>
</dbReference>
<dbReference type="SMART" id="SM00219">
    <property type="entry name" value="TyrKc"/>
    <property type="match status" value="1"/>
</dbReference>
<dbReference type="PROSITE" id="PS00107">
    <property type="entry name" value="PROTEIN_KINASE_ATP"/>
    <property type="match status" value="1"/>
</dbReference>
<keyword evidence="8 20" id="KW-0547">Nucleotide-binding</keyword>
<dbReference type="InterPro" id="IPR003598">
    <property type="entry name" value="Ig_sub2"/>
</dbReference>
<keyword evidence="9" id="KW-0418">Kinase</keyword>
<dbReference type="InterPro" id="IPR020635">
    <property type="entry name" value="Tyr_kinase_cat_dom"/>
</dbReference>
<dbReference type="Gene3D" id="1.10.510.10">
    <property type="entry name" value="Transferase(Phosphotransferase) domain 1"/>
    <property type="match status" value="1"/>
</dbReference>
<dbReference type="Pfam" id="PF13927">
    <property type="entry name" value="Ig_3"/>
    <property type="match status" value="1"/>
</dbReference>
<dbReference type="GO" id="GO:0007169">
    <property type="term" value="P:cell surface receptor protein tyrosine kinase signaling pathway"/>
    <property type="evidence" value="ECO:0007669"/>
    <property type="project" value="TreeGrafter"/>
</dbReference>
<protein>
    <recommendedName>
        <fullName evidence="2">receptor protein-tyrosine kinase</fullName>
        <ecNumber evidence="2">2.7.10.1</ecNumber>
    </recommendedName>
</protein>
<evidence type="ECO:0000256" key="3">
    <source>
        <dbReference type="ARBA" id="ARBA00022553"/>
    </source>
</evidence>
<keyword evidence="3" id="KW-0597">Phosphoprotein</keyword>
<evidence type="ECO:0000256" key="2">
    <source>
        <dbReference type="ARBA" id="ARBA00011902"/>
    </source>
</evidence>
<evidence type="ECO:0000256" key="12">
    <source>
        <dbReference type="ARBA" id="ARBA00023136"/>
    </source>
</evidence>
<evidence type="ECO:0000313" key="25">
    <source>
        <dbReference type="Proteomes" id="UP000887013"/>
    </source>
</evidence>
<reference evidence="24" key="1">
    <citation type="submission" date="2020-08" db="EMBL/GenBank/DDBJ databases">
        <title>Multicomponent nature underlies the extraordinary mechanical properties of spider dragline silk.</title>
        <authorList>
            <person name="Kono N."/>
            <person name="Nakamura H."/>
            <person name="Mori M."/>
            <person name="Yoshida Y."/>
            <person name="Ohtoshi R."/>
            <person name="Malay A.D."/>
            <person name="Moran D.A.P."/>
            <person name="Tomita M."/>
            <person name="Numata K."/>
            <person name="Arakawa K."/>
        </authorList>
    </citation>
    <scope>NUCLEOTIDE SEQUENCE</scope>
</reference>
<dbReference type="PROSITE" id="PS50835">
    <property type="entry name" value="IG_LIKE"/>
    <property type="match status" value="6"/>
</dbReference>
<dbReference type="PRINTS" id="PR00109">
    <property type="entry name" value="TYRKINASE"/>
</dbReference>
<dbReference type="PROSITE" id="PS50011">
    <property type="entry name" value="PROTEIN_KINASE_DOM"/>
    <property type="match status" value="1"/>
</dbReference>
<keyword evidence="14" id="KW-1015">Disulfide bond</keyword>
<dbReference type="SMART" id="SM00409">
    <property type="entry name" value="IG"/>
    <property type="match status" value="6"/>
</dbReference>
<dbReference type="InterPro" id="IPR000719">
    <property type="entry name" value="Prot_kinase_dom"/>
</dbReference>
<dbReference type="FunFam" id="1.10.510.10:FF:000007">
    <property type="entry name" value="Fibroblast growth factor receptor"/>
    <property type="match status" value="1"/>
</dbReference>
<dbReference type="GO" id="GO:0004714">
    <property type="term" value="F:transmembrane receptor protein tyrosine kinase activity"/>
    <property type="evidence" value="ECO:0007669"/>
    <property type="project" value="UniProtKB-EC"/>
</dbReference>
<feature type="domain" description="Ig-like" evidence="23">
    <location>
        <begin position="526"/>
        <end position="613"/>
    </location>
</feature>
<dbReference type="EMBL" id="BMAW01026325">
    <property type="protein sequence ID" value="GFT96761.1"/>
    <property type="molecule type" value="Genomic_DNA"/>
</dbReference>
<evidence type="ECO:0000256" key="21">
    <source>
        <dbReference type="SAM" id="Phobius"/>
    </source>
</evidence>
<accession>A0A8X6U6I1</accession>
<feature type="domain" description="Ig-like" evidence="23">
    <location>
        <begin position="117"/>
        <end position="203"/>
    </location>
</feature>
<keyword evidence="5 21" id="KW-0812">Transmembrane</keyword>
<comment type="subcellular location">
    <subcellularLocation>
        <location evidence="1">Membrane</location>
        <topology evidence="1">Single-pass membrane protein</topology>
    </subcellularLocation>
</comment>
<evidence type="ECO:0000259" key="22">
    <source>
        <dbReference type="PROSITE" id="PS50011"/>
    </source>
</evidence>
<keyword evidence="10 20" id="KW-0067">ATP-binding</keyword>
<evidence type="ECO:0000256" key="14">
    <source>
        <dbReference type="ARBA" id="ARBA00023157"/>
    </source>
</evidence>
<feature type="domain" description="Ig-like" evidence="23">
    <location>
        <begin position="308"/>
        <end position="408"/>
    </location>
</feature>
<dbReference type="PANTHER" id="PTHR24416:SF550">
    <property type="entry name" value="FIBROBLAST GROWTH FACTOR RECEPTOR HOMOLOG 1-RELATED"/>
    <property type="match status" value="1"/>
</dbReference>
<evidence type="ECO:0000256" key="16">
    <source>
        <dbReference type="ARBA" id="ARBA00023180"/>
    </source>
</evidence>
<dbReference type="Proteomes" id="UP000887013">
    <property type="component" value="Unassembled WGS sequence"/>
</dbReference>
<dbReference type="PANTHER" id="PTHR24416">
    <property type="entry name" value="TYROSINE-PROTEIN KINASE RECEPTOR"/>
    <property type="match status" value="1"/>
</dbReference>
<dbReference type="FunFam" id="3.30.200.20:FF:000593">
    <property type="entry name" value="Predicted protein"/>
    <property type="match status" value="1"/>
</dbReference>
<evidence type="ECO:0000256" key="13">
    <source>
        <dbReference type="ARBA" id="ARBA00023137"/>
    </source>
</evidence>
<dbReference type="OrthoDB" id="5984265at2759"/>
<evidence type="ECO:0000256" key="8">
    <source>
        <dbReference type="ARBA" id="ARBA00022741"/>
    </source>
</evidence>
<dbReference type="InterPro" id="IPR050122">
    <property type="entry name" value="RTK"/>
</dbReference>
<evidence type="ECO:0000256" key="11">
    <source>
        <dbReference type="ARBA" id="ARBA00022989"/>
    </source>
</evidence>
<keyword evidence="15 24" id="KW-0675">Receptor</keyword>
<dbReference type="InterPro" id="IPR013783">
    <property type="entry name" value="Ig-like_fold"/>
</dbReference>
<keyword evidence="25" id="KW-1185">Reference proteome</keyword>
<dbReference type="InterPro" id="IPR011009">
    <property type="entry name" value="Kinase-like_dom_sf"/>
</dbReference>
<evidence type="ECO:0000256" key="19">
    <source>
        <dbReference type="ARBA" id="ARBA00056965"/>
    </source>
</evidence>
<dbReference type="GO" id="GO:0043235">
    <property type="term" value="C:receptor complex"/>
    <property type="evidence" value="ECO:0007669"/>
    <property type="project" value="TreeGrafter"/>
</dbReference>
<gene>
    <name evidence="24" type="primary">fgfr4</name>
    <name evidence="24" type="ORF">NPIL_330871</name>
</gene>
<keyword evidence="16" id="KW-0325">Glycoprotein</keyword>
<keyword evidence="13" id="KW-0829">Tyrosine-protein kinase</keyword>
<comment type="function">
    <text evidence="19">Receptor for basic fibroblast growth factor.</text>
</comment>
<feature type="domain" description="Protein kinase" evidence="22">
    <location>
        <begin position="837"/>
        <end position="1112"/>
    </location>
</feature>
<organism evidence="24 25">
    <name type="scientific">Nephila pilipes</name>
    <name type="common">Giant wood spider</name>
    <name type="synonym">Nephila maculata</name>
    <dbReference type="NCBI Taxonomy" id="299642"/>
    <lineage>
        <taxon>Eukaryota</taxon>
        <taxon>Metazoa</taxon>
        <taxon>Ecdysozoa</taxon>
        <taxon>Arthropoda</taxon>
        <taxon>Chelicerata</taxon>
        <taxon>Arachnida</taxon>
        <taxon>Araneae</taxon>
        <taxon>Araneomorphae</taxon>
        <taxon>Entelegynae</taxon>
        <taxon>Araneoidea</taxon>
        <taxon>Nephilidae</taxon>
        <taxon>Nephila</taxon>
    </lineage>
</organism>
<keyword evidence="4" id="KW-0808">Transferase</keyword>
<dbReference type="InterPro" id="IPR036179">
    <property type="entry name" value="Ig-like_dom_sf"/>
</dbReference>
<dbReference type="Gene3D" id="3.30.200.20">
    <property type="entry name" value="Phosphorylase Kinase, domain 1"/>
    <property type="match status" value="1"/>
</dbReference>
<evidence type="ECO:0000256" key="5">
    <source>
        <dbReference type="ARBA" id="ARBA00022692"/>
    </source>
</evidence>
<proteinExistence type="predicted"/>
<keyword evidence="11 21" id="KW-1133">Transmembrane helix</keyword>
<evidence type="ECO:0000256" key="18">
    <source>
        <dbReference type="ARBA" id="ARBA00051243"/>
    </source>
</evidence>
<feature type="domain" description="Ig-like" evidence="23">
    <location>
        <begin position="622"/>
        <end position="720"/>
    </location>
</feature>
<dbReference type="InterPro" id="IPR001245">
    <property type="entry name" value="Ser-Thr/Tyr_kinase_cat_dom"/>
</dbReference>
<keyword evidence="12 21" id="KW-0472">Membrane</keyword>
<keyword evidence="7" id="KW-0677">Repeat</keyword>
<dbReference type="InterPro" id="IPR008266">
    <property type="entry name" value="Tyr_kinase_AS"/>
</dbReference>
<feature type="domain" description="Ig-like" evidence="23">
    <location>
        <begin position="431"/>
        <end position="517"/>
    </location>
</feature>
<evidence type="ECO:0000256" key="10">
    <source>
        <dbReference type="ARBA" id="ARBA00022840"/>
    </source>
</evidence>
<dbReference type="PROSITE" id="PS00109">
    <property type="entry name" value="PROTEIN_KINASE_TYR"/>
    <property type="match status" value="1"/>
</dbReference>
<dbReference type="Pfam" id="PF07679">
    <property type="entry name" value="I-set"/>
    <property type="match status" value="5"/>
</dbReference>
<dbReference type="FunFam" id="2.60.40.10:FF:000020">
    <property type="entry name" value="Fibroblast growth factor receptor"/>
    <property type="match status" value="2"/>
</dbReference>
<evidence type="ECO:0000256" key="15">
    <source>
        <dbReference type="ARBA" id="ARBA00023170"/>
    </source>
</evidence>
<keyword evidence="6" id="KW-0732">Signal</keyword>
<dbReference type="GO" id="GO:0005886">
    <property type="term" value="C:plasma membrane"/>
    <property type="evidence" value="ECO:0007669"/>
    <property type="project" value="TreeGrafter"/>
</dbReference>
<dbReference type="AlphaFoldDB" id="A0A8X6U6I1"/>
<comment type="caution">
    <text evidence="24">The sequence shown here is derived from an EMBL/GenBank/DDBJ whole genome shotgun (WGS) entry which is preliminary data.</text>
</comment>
<feature type="transmembrane region" description="Helical" evidence="21">
    <location>
        <begin position="737"/>
        <end position="760"/>
    </location>
</feature>
<dbReference type="SMART" id="SM00408">
    <property type="entry name" value="IGc2"/>
    <property type="match status" value="6"/>
</dbReference>
<evidence type="ECO:0000256" key="17">
    <source>
        <dbReference type="ARBA" id="ARBA00023319"/>
    </source>
</evidence>